<sequence>MAPEEEALISHPIEYSWHAPTRTRSQYCFEWLGRLFGLCVVAVISVWVFVFLGGVGLSPLATDPGVNDTSPIFNWHPLLMSVAVPIFLSEAVVSYRTWGTTGFGPAEPRPRRKALHVSLHAAAVVLMSAAVLAAVKSHTMKLPAPIPNLYSAHSWLGVTALSMLGLQAFVGAWAYLFPGWSWDARRGLAPWHGFLGRATYTAALAAMATGLQEKASLLQLGAGAAVRGPLLLLPAVAVVLLALTGGTYLSQHIFARQAGTGRE</sequence>
<feature type="domain" description="Cytochrome b561" evidence="12">
    <location>
        <begin position="32"/>
        <end position="252"/>
    </location>
</feature>
<keyword evidence="8 11" id="KW-1133">Transmembrane helix</keyword>
<dbReference type="AlphaFoldDB" id="A0A061R6V7"/>
<dbReference type="GO" id="GO:0016020">
    <property type="term" value="C:membrane"/>
    <property type="evidence" value="ECO:0007669"/>
    <property type="project" value="UniProtKB-SubCell"/>
</dbReference>
<evidence type="ECO:0000313" key="13">
    <source>
        <dbReference type="EMBL" id="JAC68617.1"/>
    </source>
</evidence>
<evidence type="ECO:0000256" key="10">
    <source>
        <dbReference type="ARBA" id="ARBA00023136"/>
    </source>
</evidence>
<evidence type="ECO:0000256" key="8">
    <source>
        <dbReference type="ARBA" id="ARBA00022989"/>
    </source>
</evidence>
<feature type="transmembrane region" description="Helical" evidence="11">
    <location>
        <begin position="72"/>
        <end position="93"/>
    </location>
</feature>
<keyword evidence="6" id="KW-0479">Metal-binding</keyword>
<keyword evidence="7" id="KW-0249">Electron transport</keyword>
<dbReference type="GO" id="GO:0016491">
    <property type="term" value="F:oxidoreductase activity"/>
    <property type="evidence" value="ECO:0007669"/>
    <property type="project" value="InterPro"/>
</dbReference>
<keyword evidence="4" id="KW-0349">Heme</keyword>
<dbReference type="PROSITE" id="PS50939">
    <property type="entry name" value="CYTOCHROME_B561"/>
    <property type="match status" value="1"/>
</dbReference>
<keyword evidence="3" id="KW-0813">Transport</keyword>
<feature type="transmembrane region" description="Helical" evidence="11">
    <location>
        <begin position="31"/>
        <end position="52"/>
    </location>
</feature>
<evidence type="ECO:0000256" key="7">
    <source>
        <dbReference type="ARBA" id="ARBA00022982"/>
    </source>
</evidence>
<proteinExistence type="predicted"/>
<evidence type="ECO:0000256" key="1">
    <source>
        <dbReference type="ARBA" id="ARBA00001970"/>
    </source>
</evidence>
<organism evidence="13">
    <name type="scientific">Tetraselmis sp. GSL018</name>
    <dbReference type="NCBI Taxonomy" id="582737"/>
    <lineage>
        <taxon>Eukaryota</taxon>
        <taxon>Viridiplantae</taxon>
        <taxon>Chlorophyta</taxon>
        <taxon>core chlorophytes</taxon>
        <taxon>Chlorodendrophyceae</taxon>
        <taxon>Chlorodendrales</taxon>
        <taxon>Chlorodendraceae</taxon>
        <taxon>Tetraselmis</taxon>
    </lineage>
</organism>
<feature type="transmembrane region" description="Helical" evidence="11">
    <location>
        <begin position="231"/>
        <end position="249"/>
    </location>
</feature>
<evidence type="ECO:0000256" key="2">
    <source>
        <dbReference type="ARBA" id="ARBA00004141"/>
    </source>
</evidence>
<evidence type="ECO:0000256" key="5">
    <source>
        <dbReference type="ARBA" id="ARBA00022692"/>
    </source>
</evidence>
<evidence type="ECO:0000256" key="9">
    <source>
        <dbReference type="ARBA" id="ARBA00023004"/>
    </source>
</evidence>
<reference evidence="13" key="1">
    <citation type="submission" date="2014-05" db="EMBL/GenBank/DDBJ databases">
        <title>The transcriptome of the halophilic microalga Tetraselmis sp. GSL018 isolated from the Great Salt Lake, Utah.</title>
        <authorList>
            <person name="Jinkerson R.E."/>
            <person name="D'Adamo S."/>
            <person name="Posewitz M.C."/>
        </authorList>
    </citation>
    <scope>NUCLEOTIDE SEQUENCE</scope>
    <source>
        <strain evidence="13">GSL018</strain>
    </source>
</reference>
<evidence type="ECO:0000256" key="4">
    <source>
        <dbReference type="ARBA" id="ARBA00022617"/>
    </source>
</evidence>
<evidence type="ECO:0000259" key="12">
    <source>
        <dbReference type="PROSITE" id="PS50939"/>
    </source>
</evidence>
<dbReference type="PANTHER" id="PTHR10106">
    <property type="entry name" value="CYTOCHROME B561-RELATED"/>
    <property type="match status" value="1"/>
</dbReference>
<comment type="subcellular location">
    <subcellularLocation>
        <location evidence="2">Membrane</location>
        <topology evidence="2">Multi-pass membrane protein</topology>
    </subcellularLocation>
</comment>
<dbReference type="InterPro" id="IPR006593">
    <property type="entry name" value="Cyt_b561/ferric_Rdtase_TM"/>
</dbReference>
<comment type="cofactor">
    <cofactor evidence="1">
        <name>heme b</name>
        <dbReference type="ChEBI" id="CHEBI:60344"/>
    </cofactor>
</comment>
<keyword evidence="10 11" id="KW-0472">Membrane</keyword>
<feature type="transmembrane region" description="Helical" evidence="11">
    <location>
        <begin position="155"/>
        <end position="176"/>
    </location>
</feature>
<accession>A0A061R6V7</accession>
<dbReference type="PANTHER" id="PTHR10106:SF0">
    <property type="entry name" value="LD36721P"/>
    <property type="match status" value="1"/>
</dbReference>
<dbReference type="EMBL" id="GBEZ01017748">
    <property type="protein sequence ID" value="JAC68617.1"/>
    <property type="molecule type" value="Transcribed_RNA"/>
</dbReference>
<dbReference type="SMART" id="SM00665">
    <property type="entry name" value="B561"/>
    <property type="match status" value="1"/>
</dbReference>
<evidence type="ECO:0000256" key="11">
    <source>
        <dbReference type="SAM" id="Phobius"/>
    </source>
</evidence>
<keyword evidence="9" id="KW-0408">Iron</keyword>
<dbReference type="InterPro" id="IPR043205">
    <property type="entry name" value="CYB561/CYBRD1-like"/>
</dbReference>
<evidence type="ECO:0000256" key="3">
    <source>
        <dbReference type="ARBA" id="ARBA00022448"/>
    </source>
</evidence>
<gene>
    <name evidence="13" type="primary">CYB561</name>
    <name evidence="13" type="ORF">TSPGSL018_8314</name>
</gene>
<dbReference type="GO" id="GO:0046872">
    <property type="term" value="F:metal ion binding"/>
    <property type="evidence" value="ECO:0007669"/>
    <property type="project" value="UniProtKB-KW"/>
</dbReference>
<dbReference type="Gene3D" id="1.20.120.1770">
    <property type="match status" value="1"/>
</dbReference>
<feature type="transmembrane region" description="Helical" evidence="11">
    <location>
        <begin position="114"/>
        <end position="135"/>
    </location>
</feature>
<protein>
    <submittedName>
        <fullName evidence="13">Cytochrome b-561</fullName>
    </submittedName>
</protein>
<keyword evidence="5 11" id="KW-0812">Transmembrane</keyword>
<feature type="transmembrane region" description="Helical" evidence="11">
    <location>
        <begin position="188"/>
        <end position="211"/>
    </location>
</feature>
<evidence type="ECO:0000256" key="6">
    <source>
        <dbReference type="ARBA" id="ARBA00022723"/>
    </source>
</evidence>
<name>A0A061R6V7_9CHLO</name>
<dbReference type="Pfam" id="PF03188">
    <property type="entry name" value="Cytochrom_B561"/>
    <property type="match status" value="1"/>
</dbReference>